<reference evidence="2 3" key="1">
    <citation type="journal article" date="2014" name="Genome Announc.">
        <title>Genome Sequence of Afipia felis Strain 76713, Isolated in Hospital Water Using an Amoeba Co-Culture Procedure.</title>
        <authorList>
            <person name="Benamar S."/>
            <person name="La Scola B."/>
            <person name="Croce O."/>
        </authorList>
    </citation>
    <scope>NUCLEOTIDE SEQUENCE [LARGE SCALE GENOMIC DNA]</scope>
    <source>
        <strain evidence="2 3">76713</strain>
    </source>
</reference>
<comment type="caution">
    <text evidence="2">The sequence shown here is derived from an EMBL/GenBank/DDBJ whole genome shotgun (WGS) entry which is preliminary data.</text>
</comment>
<dbReference type="AlphaFoldDB" id="A0A090MR42"/>
<name>A0A090MR42_AFIFE</name>
<feature type="region of interest" description="Disordered" evidence="1">
    <location>
        <begin position="1"/>
        <end position="61"/>
    </location>
</feature>
<evidence type="ECO:0000313" key="2">
    <source>
        <dbReference type="EMBL" id="CEG09821.1"/>
    </source>
</evidence>
<feature type="compositionally biased region" description="Basic and acidic residues" evidence="1">
    <location>
        <begin position="8"/>
        <end position="29"/>
    </location>
</feature>
<proteinExistence type="predicted"/>
<evidence type="ECO:0000313" key="3">
    <source>
        <dbReference type="Proteomes" id="UP000035762"/>
    </source>
</evidence>
<organism evidence="2 3">
    <name type="scientific">Afipia felis</name>
    <name type="common">Cat scratch disease bacillus</name>
    <dbReference type="NCBI Taxonomy" id="1035"/>
    <lineage>
        <taxon>Bacteria</taxon>
        <taxon>Pseudomonadati</taxon>
        <taxon>Pseudomonadota</taxon>
        <taxon>Alphaproteobacteria</taxon>
        <taxon>Hyphomicrobiales</taxon>
        <taxon>Nitrobacteraceae</taxon>
        <taxon>Afipia</taxon>
    </lineage>
</organism>
<keyword evidence="3" id="KW-1185">Reference proteome</keyword>
<accession>A0A090MR42</accession>
<sequence length="61" mass="6961">MFGGDLLEGNRPDELSGLRDRAKAKEKLRTHGGPSRPCCSKNLRKDFQRPTNGWDKQSRFT</sequence>
<evidence type="ECO:0000256" key="1">
    <source>
        <dbReference type="SAM" id="MobiDB-lite"/>
    </source>
</evidence>
<gene>
    <name evidence="2" type="ORF">BN961_03253</name>
</gene>
<dbReference type="Proteomes" id="UP000035762">
    <property type="component" value="Unassembled WGS sequence"/>
</dbReference>
<protein>
    <submittedName>
        <fullName evidence="2">Uncharacterized protein</fullName>
    </submittedName>
</protein>
<dbReference type="STRING" id="1035.BN961_03253"/>
<dbReference type="EMBL" id="CCAZ020000002">
    <property type="protein sequence ID" value="CEG09821.1"/>
    <property type="molecule type" value="Genomic_DNA"/>
</dbReference>